<dbReference type="Gene3D" id="2.40.30.10">
    <property type="entry name" value="Translation factors"/>
    <property type="match status" value="1"/>
</dbReference>
<evidence type="ECO:0000313" key="10">
    <source>
        <dbReference type="Proteomes" id="UP000178404"/>
    </source>
</evidence>
<dbReference type="CDD" id="cd04088">
    <property type="entry name" value="EFG_mtEFG_II"/>
    <property type="match status" value="1"/>
</dbReference>
<dbReference type="FunFam" id="3.30.230.10:FF:000003">
    <property type="entry name" value="Elongation factor G"/>
    <property type="match status" value="1"/>
</dbReference>
<evidence type="ECO:0000256" key="6">
    <source>
        <dbReference type="HAMAP-Rule" id="MF_00054"/>
    </source>
</evidence>
<feature type="binding site" evidence="6">
    <location>
        <begin position="17"/>
        <end position="24"/>
    </location>
    <ligand>
        <name>GTP</name>
        <dbReference type="ChEBI" id="CHEBI:37565"/>
    </ligand>
</feature>
<dbReference type="PROSITE" id="PS00301">
    <property type="entry name" value="G_TR_1"/>
    <property type="match status" value="1"/>
</dbReference>
<dbReference type="GO" id="GO:0005525">
    <property type="term" value="F:GTP binding"/>
    <property type="evidence" value="ECO:0007669"/>
    <property type="project" value="UniProtKB-UniRule"/>
</dbReference>
<dbReference type="InterPro" id="IPR004540">
    <property type="entry name" value="Transl_elong_EFG/EF2"/>
</dbReference>
<dbReference type="InterPro" id="IPR041095">
    <property type="entry name" value="EFG_II"/>
</dbReference>
<dbReference type="InterPro" id="IPR027417">
    <property type="entry name" value="P-loop_NTPase"/>
</dbReference>
<comment type="similarity">
    <text evidence="1 6">Belongs to the TRAFAC class translation factor GTPase superfamily. Classic translation factor GTPase family. EF-G/EF-2 subfamily.</text>
</comment>
<dbReference type="Pfam" id="PF03764">
    <property type="entry name" value="EFG_IV"/>
    <property type="match status" value="1"/>
</dbReference>
<dbReference type="CDD" id="cd03713">
    <property type="entry name" value="EFG_mtEFG_C"/>
    <property type="match status" value="1"/>
</dbReference>
<dbReference type="InterPro" id="IPR047872">
    <property type="entry name" value="EFG_IV"/>
</dbReference>
<feature type="binding site" evidence="6">
    <location>
        <begin position="149"/>
        <end position="152"/>
    </location>
    <ligand>
        <name>GTP</name>
        <dbReference type="ChEBI" id="CHEBI:37565"/>
    </ligand>
</feature>
<dbReference type="InterPro" id="IPR009000">
    <property type="entry name" value="Transl_B-barrel_sf"/>
</dbReference>
<dbReference type="SUPFAM" id="SSF54211">
    <property type="entry name" value="Ribosomal protein S5 domain 2-like"/>
    <property type="match status" value="1"/>
</dbReference>
<comment type="function">
    <text evidence="6">Catalyzes the GTP-dependent ribosomal translocation step during translation elongation. During this step, the ribosome changes from the pre-translocational (PRE) to the post-translocational (POST) state as the newly formed A-site-bound peptidyl-tRNA and P-site-bound deacylated tRNA move to the P and E sites, respectively. Catalyzes the coordinated movement of the two tRNA molecules, the mRNA and conformational changes in the ribosome.</text>
</comment>
<dbReference type="CDD" id="cd01886">
    <property type="entry name" value="EF-G"/>
    <property type="match status" value="1"/>
</dbReference>
<dbReference type="Proteomes" id="UP000178404">
    <property type="component" value="Unassembled WGS sequence"/>
</dbReference>
<dbReference type="InterPro" id="IPR009022">
    <property type="entry name" value="EFG_III"/>
</dbReference>
<protein>
    <recommendedName>
        <fullName evidence="6 7">Elongation factor G</fullName>
        <shortName evidence="6">EF-G</shortName>
    </recommendedName>
</protein>
<dbReference type="NCBIfam" id="NF009381">
    <property type="entry name" value="PRK12740.1-5"/>
    <property type="match status" value="1"/>
</dbReference>
<dbReference type="Pfam" id="PF00009">
    <property type="entry name" value="GTP_EFTU"/>
    <property type="match status" value="1"/>
</dbReference>
<feature type="binding site" evidence="6">
    <location>
        <begin position="95"/>
        <end position="99"/>
    </location>
    <ligand>
        <name>GTP</name>
        <dbReference type="ChEBI" id="CHEBI:37565"/>
    </ligand>
</feature>
<dbReference type="InterPro" id="IPR035649">
    <property type="entry name" value="EFG_V"/>
</dbReference>
<comment type="caution">
    <text evidence="9">The sequence shown here is derived from an EMBL/GenBank/DDBJ whole genome shotgun (WGS) entry which is preliminary data.</text>
</comment>
<dbReference type="SUPFAM" id="SSF50447">
    <property type="entry name" value="Translation proteins"/>
    <property type="match status" value="1"/>
</dbReference>
<dbReference type="Gene3D" id="3.40.50.300">
    <property type="entry name" value="P-loop containing nucleotide triphosphate hydrolases"/>
    <property type="match status" value="1"/>
</dbReference>
<feature type="domain" description="Tr-type G" evidence="8">
    <location>
        <begin position="8"/>
        <end position="296"/>
    </location>
</feature>
<evidence type="ECO:0000256" key="2">
    <source>
        <dbReference type="ARBA" id="ARBA00022741"/>
    </source>
</evidence>
<dbReference type="Pfam" id="PF00679">
    <property type="entry name" value="EFG_C"/>
    <property type="match status" value="1"/>
</dbReference>
<evidence type="ECO:0000256" key="3">
    <source>
        <dbReference type="ARBA" id="ARBA00022768"/>
    </source>
</evidence>
<dbReference type="PANTHER" id="PTHR43261">
    <property type="entry name" value="TRANSLATION ELONGATION FACTOR G-RELATED"/>
    <property type="match status" value="1"/>
</dbReference>
<dbReference type="Gene3D" id="3.30.70.240">
    <property type="match status" value="1"/>
</dbReference>
<dbReference type="PRINTS" id="PR00315">
    <property type="entry name" value="ELONGATNFCT"/>
</dbReference>
<gene>
    <name evidence="6" type="primary">fusA</name>
    <name evidence="9" type="ORF">A3A90_00975</name>
</gene>
<dbReference type="SUPFAM" id="SSF54980">
    <property type="entry name" value="EF-G C-terminal domain-like"/>
    <property type="match status" value="2"/>
</dbReference>
<dbReference type="GO" id="GO:0005737">
    <property type="term" value="C:cytoplasm"/>
    <property type="evidence" value="ECO:0007669"/>
    <property type="project" value="UniProtKB-SubCell"/>
</dbReference>
<name>A0A1G2TYP7_9BACT</name>
<keyword evidence="2 6" id="KW-0547">Nucleotide-binding</keyword>
<dbReference type="InterPro" id="IPR005517">
    <property type="entry name" value="Transl_elong_EFG/EF2_IV"/>
</dbReference>
<dbReference type="Gene3D" id="3.30.70.870">
    <property type="entry name" value="Elongation Factor G (Translational Gtpase), domain 3"/>
    <property type="match status" value="1"/>
</dbReference>
<dbReference type="Pfam" id="PF22042">
    <property type="entry name" value="EF-G_D2"/>
    <property type="match status" value="1"/>
</dbReference>
<dbReference type="InterPro" id="IPR053905">
    <property type="entry name" value="EF-G-like_DII"/>
</dbReference>
<dbReference type="FunFam" id="3.40.50.300:FF:000029">
    <property type="entry name" value="Elongation factor G"/>
    <property type="match status" value="1"/>
</dbReference>
<sequence>MQRDYPLDKVRNFGIIAHIDAGKTTVSERILFYTGSQHKIGEVHEGETTTDWMEQERERGITITAAAVTCFWAPTYFSNEDKKNKDKKYRFNIIDTPGHIDFTVEVKRSMRVLDGAVCVFDGVAGVEPQSETNWRYAEEALVPRLCFINKLDRTGANFEKSFKSILDRLSKKAVRMQIPIGEEDKHEGQIDLLKMKAYKYEGQLGSDVIEIDIPEHLKAEAEKYRGELIEKIVENDEEMMNKYLAGEEIAPEDLIKILREAVIANKIFPVFCGSALKNKGVQLILDAVVDFLPSPLDMPAIKGIDPKTEEEIERHPSDDEPFAALAFKLQVDPFVGQLTFFRVYSGTIESGSYIYNATTGEKERLGRIVRLQADQREEVKKVFTGEIAAAVGLKNAKTSHTFCDENNPIILEEIVFPEPVISLRIEPKTKADQEKMGMALKRLSDEDPTFRIKSDIDTGETVISGMGELHLDIIVDRMKREFNVEANVGAPQVSYKETITGTAEAETKYIKQTGGKGQYGHVKLNIKPLEPEDESKKKQKNVHRSEGFEFIDSIKGGVIPSEFIPAVEKGVKEAMERGIVAGYRLTDISCELTFGSYHDVDSSEIAYKIAASQAFQEAAKKARPVILEPIMKLEVVVPEQFMGDITGNLSSKRGLIEGMDDRAGLKVVRAKVPLSELFGYVTTLRSMTEGRGSANIEFDHYAIVPANVALAIVEARK</sequence>
<dbReference type="InterPro" id="IPR035647">
    <property type="entry name" value="EFG_III/V"/>
</dbReference>
<dbReference type="InterPro" id="IPR014721">
    <property type="entry name" value="Ribsml_uS5_D2-typ_fold_subgr"/>
</dbReference>
<dbReference type="EMBL" id="MHWA01000004">
    <property type="protein sequence ID" value="OHB02354.1"/>
    <property type="molecule type" value="Genomic_DNA"/>
</dbReference>
<dbReference type="Gene3D" id="3.30.230.10">
    <property type="match status" value="1"/>
</dbReference>
<dbReference type="SUPFAM" id="SSF52540">
    <property type="entry name" value="P-loop containing nucleoside triphosphate hydrolases"/>
    <property type="match status" value="1"/>
</dbReference>
<accession>A0A1G2TYP7</accession>
<dbReference type="AlphaFoldDB" id="A0A1G2TYP7"/>
<dbReference type="CDD" id="cd16262">
    <property type="entry name" value="EFG_III"/>
    <property type="match status" value="1"/>
</dbReference>
<evidence type="ECO:0000256" key="7">
    <source>
        <dbReference type="NCBIfam" id="TIGR00484"/>
    </source>
</evidence>
<evidence type="ECO:0000256" key="1">
    <source>
        <dbReference type="ARBA" id="ARBA00005870"/>
    </source>
</evidence>
<dbReference type="GO" id="GO:0003746">
    <property type="term" value="F:translation elongation factor activity"/>
    <property type="evidence" value="ECO:0007669"/>
    <property type="project" value="UniProtKB-UniRule"/>
</dbReference>
<keyword evidence="5 6" id="KW-0342">GTP-binding</keyword>
<dbReference type="HAMAP" id="MF_00054_B">
    <property type="entry name" value="EF_G_EF_2_B"/>
    <property type="match status" value="1"/>
</dbReference>
<dbReference type="NCBIfam" id="TIGR00231">
    <property type="entry name" value="small_GTP"/>
    <property type="match status" value="1"/>
</dbReference>
<dbReference type="InterPro" id="IPR000795">
    <property type="entry name" value="T_Tr_GTP-bd_dom"/>
</dbReference>
<comment type="subcellular location">
    <subcellularLocation>
        <location evidence="6">Cytoplasm</location>
    </subcellularLocation>
</comment>
<dbReference type="Pfam" id="PF14492">
    <property type="entry name" value="EFG_III"/>
    <property type="match status" value="1"/>
</dbReference>
<dbReference type="InterPro" id="IPR020568">
    <property type="entry name" value="Ribosomal_Su5_D2-typ_SF"/>
</dbReference>
<evidence type="ECO:0000313" key="9">
    <source>
        <dbReference type="EMBL" id="OHB02354.1"/>
    </source>
</evidence>
<dbReference type="GO" id="GO:0003924">
    <property type="term" value="F:GTPase activity"/>
    <property type="evidence" value="ECO:0007669"/>
    <property type="project" value="InterPro"/>
</dbReference>
<dbReference type="SMART" id="SM00838">
    <property type="entry name" value="EFG_C"/>
    <property type="match status" value="1"/>
</dbReference>
<keyword evidence="4 6" id="KW-0648">Protein biosynthesis</keyword>
<dbReference type="CDD" id="cd01434">
    <property type="entry name" value="EFG_mtEFG1_IV"/>
    <property type="match status" value="1"/>
</dbReference>
<dbReference type="FunFam" id="3.30.70.870:FF:000001">
    <property type="entry name" value="Elongation factor G"/>
    <property type="match status" value="1"/>
</dbReference>
<keyword evidence="3 6" id="KW-0251">Elongation factor</keyword>
<evidence type="ECO:0000256" key="4">
    <source>
        <dbReference type="ARBA" id="ARBA00022917"/>
    </source>
</evidence>
<reference evidence="9 10" key="1">
    <citation type="journal article" date="2016" name="Nat. Commun.">
        <title>Thousands of microbial genomes shed light on interconnected biogeochemical processes in an aquifer system.</title>
        <authorList>
            <person name="Anantharaman K."/>
            <person name="Brown C.T."/>
            <person name="Hug L.A."/>
            <person name="Sharon I."/>
            <person name="Castelle C.J."/>
            <person name="Probst A.J."/>
            <person name="Thomas B.C."/>
            <person name="Singh A."/>
            <person name="Wilkins M.J."/>
            <person name="Karaoz U."/>
            <person name="Brodie E.L."/>
            <person name="Williams K.H."/>
            <person name="Hubbard S.S."/>
            <person name="Banfield J.F."/>
        </authorList>
    </citation>
    <scope>NUCLEOTIDE SEQUENCE [LARGE SCALE GENOMIC DNA]</scope>
</reference>
<dbReference type="FunFam" id="2.40.30.10:FF:000006">
    <property type="entry name" value="Elongation factor G"/>
    <property type="match status" value="1"/>
</dbReference>
<evidence type="ECO:0000256" key="5">
    <source>
        <dbReference type="ARBA" id="ARBA00023134"/>
    </source>
</evidence>
<dbReference type="PROSITE" id="PS51722">
    <property type="entry name" value="G_TR_2"/>
    <property type="match status" value="1"/>
</dbReference>
<evidence type="ECO:0000259" key="8">
    <source>
        <dbReference type="PROSITE" id="PS51722"/>
    </source>
</evidence>
<dbReference type="InterPro" id="IPR005225">
    <property type="entry name" value="Small_GTP-bd"/>
</dbReference>
<proteinExistence type="inferred from homology"/>
<keyword evidence="6" id="KW-0963">Cytoplasm</keyword>
<dbReference type="NCBIfam" id="TIGR00484">
    <property type="entry name" value="EF-G"/>
    <property type="match status" value="1"/>
</dbReference>
<dbReference type="InterPro" id="IPR000640">
    <property type="entry name" value="EFG_V-like"/>
</dbReference>
<dbReference type="FunFam" id="3.30.70.240:FF:000001">
    <property type="entry name" value="Elongation factor G"/>
    <property type="match status" value="1"/>
</dbReference>
<dbReference type="SMART" id="SM00889">
    <property type="entry name" value="EFG_IV"/>
    <property type="match status" value="1"/>
</dbReference>
<organism evidence="9 10">
    <name type="scientific">Candidatus Zambryskibacteria bacterium RIFCSPLOWO2_01_FULL_35_19</name>
    <dbReference type="NCBI Taxonomy" id="1802757"/>
    <lineage>
        <taxon>Bacteria</taxon>
        <taxon>Candidatus Zambryskiibacteriota</taxon>
    </lineage>
</organism>
<dbReference type="PANTHER" id="PTHR43261:SF1">
    <property type="entry name" value="RIBOSOME-RELEASING FACTOR 2, MITOCHONDRIAL"/>
    <property type="match status" value="1"/>
</dbReference>
<dbReference type="GO" id="GO:0032790">
    <property type="term" value="P:ribosome disassembly"/>
    <property type="evidence" value="ECO:0007669"/>
    <property type="project" value="TreeGrafter"/>
</dbReference>
<dbReference type="InterPro" id="IPR031157">
    <property type="entry name" value="G_TR_CS"/>
</dbReference>